<dbReference type="EMBL" id="CP069023">
    <property type="protein sequence ID" value="QRC91532.1"/>
    <property type="molecule type" value="Genomic_DNA"/>
</dbReference>
<name>A0A7U2ERM8_PHANO</name>
<protein>
    <submittedName>
        <fullName evidence="1">Uncharacterized protein</fullName>
    </submittedName>
</protein>
<evidence type="ECO:0000313" key="1">
    <source>
        <dbReference type="EMBL" id="QRC91532.1"/>
    </source>
</evidence>
<dbReference type="Proteomes" id="UP000663193">
    <property type="component" value="Chromosome 1"/>
</dbReference>
<evidence type="ECO:0000313" key="2">
    <source>
        <dbReference type="Proteomes" id="UP000663193"/>
    </source>
</evidence>
<sequence>MLCHFATVLMWSYSEAPAKRMTGPFARKRTHSPDLQRNDALAPLITDQKTLSVDLKVTEHLVVEVHPTGIGHHSCLSSEDDCVQSSEGCPKAPNLCLVLPSYSACDMRFFEIIHHIHGTRRSSIGP</sequence>
<keyword evidence="2" id="KW-1185">Reference proteome</keyword>
<gene>
    <name evidence="1" type="ORF">JI435_401430</name>
</gene>
<accession>A0A7U2ERM8</accession>
<dbReference type="VEuPathDB" id="FungiDB:JI435_401430"/>
<reference evidence="2" key="1">
    <citation type="journal article" date="2021" name="BMC Genomics">
        <title>Chromosome-level genome assembly and manually-curated proteome of model necrotroph Parastagonospora nodorum Sn15 reveals a genome-wide trove of candidate effector homologs, and redundancy of virulence-related functions within an accessory chromosome.</title>
        <authorList>
            <person name="Bertazzoni S."/>
            <person name="Jones D.A.B."/>
            <person name="Phan H.T."/>
            <person name="Tan K.-C."/>
            <person name="Hane J.K."/>
        </authorList>
    </citation>
    <scope>NUCLEOTIDE SEQUENCE [LARGE SCALE GENOMIC DNA]</scope>
    <source>
        <strain evidence="2">SN15 / ATCC MYA-4574 / FGSC 10173)</strain>
    </source>
</reference>
<organism evidence="1 2">
    <name type="scientific">Phaeosphaeria nodorum (strain SN15 / ATCC MYA-4574 / FGSC 10173)</name>
    <name type="common">Glume blotch fungus</name>
    <name type="synonym">Parastagonospora nodorum</name>
    <dbReference type="NCBI Taxonomy" id="321614"/>
    <lineage>
        <taxon>Eukaryota</taxon>
        <taxon>Fungi</taxon>
        <taxon>Dikarya</taxon>
        <taxon>Ascomycota</taxon>
        <taxon>Pezizomycotina</taxon>
        <taxon>Dothideomycetes</taxon>
        <taxon>Pleosporomycetidae</taxon>
        <taxon>Pleosporales</taxon>
        <taxon>Pleosporineae</taxon>
        <taxon>Phaeosphaeriaceae</taxon>
        <taxon>Parastagonospora</taxon>
    </lineage>
</organism>
<proteinExistence type="predicted"/>
<dbReference type="AlphaFoldDB" id="A0A7U2ERM8"/>